<name>A0A9P8L3T3_9PEZI</name>
<feature type="region of interest" description="Disordered" evidence="1">
    <location>
        <begin position="116"/>
        <end position="161"/>
    </location>
</feature>
<feature type="compositionally biased region" description="Polar residues" evidence="1">
    <location>
        <begin position="58"/>
        <end position="68"/>
    </location>
</feature>
<protein>
    <recommendedName>
        <fullName evidence="2">DUF7924 domain-containing protein</fullName>
    </recommendedName>
</protein>
<feature type="region of interest" description="Disordered" evidence="1">
    <location>
        <begin position="1"/>
        <end position="86"/>
    </location>
</feature>
<feature type="compositionally biased region" description="Polar residues" evidence="1">
    <location>
        <begin position="1"/>
        <end position="16"/>
    </location>
</feature>
<comment type="caution">
    <text evidence="3">The sequence shown here is derived from an EMBL/GenBank/DDBJ whole genome shotgun (WGS) entry which is preliminary data.</text>
</comment>
<evidence type="ECO:0000256" key="1">
    <source>
        <dbReference type="SAM" id="MobiDB-lite"/>
    </source>
</evidence>
<accession>A0A9P8L3T3</accession>
<evidence type="ECO:0000313" key="4">
    <source>
        <dbReference type="Proteomes" id="UP000698800"/>
    </source>
</evidence>
<dbReference type="Pfam" id="PF25545">
    <property type="entry name" value="DUF7924"/>
    <property type="match status" value="1"/>
</dbReference>
<evidence type="ECO:0000313" key="3">
    <source>
        <dbReference type="EMBL" id="KAH0538859.1"/>
    </source>
</evidence>
<reference evidence="3" key="1">
    <citation type="submission" date="2021-03" db="EMBL/GenBank/DDBJ databases">
        <title>Comparative genomics and phylogenomic investigation of the class Geoglossomycetes provide insights into ecological specialization and systematics.</title>
        <authorList>
            <person name="Melie T."/>
            <person name="Pirro S."/>
            <person name="Miller A.N."/>
            <person name="Quandt A."/>
        </authorList>
    </citation>
    <scope>NUCLEOTIDE SEQUENCE</scope>
    <source>
        <strain evidence="3">GBOQ0MN5Z8</strain>
    </source>
</reference>
<feature type="domain" description="DUF7924" evidence="2">
    <location>
        <begin position="294"/>
        <end position="497"/>
    </location>
</feature>
<gene>
    <name evidence="3" type="ORF">FGG08_004576</name>
</gene>
<dbReference type="EMBL" id="JAGHQL010000094">
    <property type="protein sequence ID" value="KAH0538859.1"/>
    <property type="molecule type" value="Genomic_DNA"/>
</dbReference>
<evidence type="ECO:0000259" key="2">
    <source>
        <dbReference type="Pfam" id="PF25545"/>
    </source>
</evidence>
<organism evidence="3 4">
    <name type="scientific">Glutinoglossum americanum</name>
    <dbReference type="NCBI Taxonomy" id="1670608"/>
    <lineage>
        <taxon>Eukaryota</taxon>
        <taxon>Fungi</taxon>
        <taxon>Dikarya</taxon>
        <taxon>Ascomycota</taxon>
        <taxon>Pezizomycotina</taxon>
        <taxon>Geoglossomycetes</taxon>
        <taxon>Geoglossales</taxon>
        <taxon>Geoglossaceae</taxon>
        <taxon>Glutinoglossum</taxon>
    </lineage>
</organism>
<dbReference type="OrthoDB" id="5372703at2759"/>
<sequence length="514" mass="56810">MPPEKTSVTGLQLATKSHSEGIQESEKLAPLQENTQSQAARSFNASAINSIPPEPHQEPSTVSPNLTDLPQPKGQKRTHVSEDGCSVGHLDKRLREGSQSVSESSWPLTEANLEEHNRLTGSGASDATYRNVETLGSGRRKRPRQASTNQETASMPTQTSSHTAAHYRFFILQKARISIQRESLPEEIRSRVNAIIQHDISEERKRELSRIAENLCNAFIDIFEGQHREDDCVEPIYHALSSMDGGKNFIFVMKAGIVFPSWTSARIVRYAQCCLDWNPSLKPRTRQNGWNPNFMHETIDEAGDTSQPAMLPPTLPLPEQNFSLVKTPRPDITVGLRHSNMVGALELRGLSKVKASDFLEDQVLYPNPVPGGPSIRFPPIVVEGKSYGTGKPVFEAQNQASVSGSCMTELQHELADLTKGASSGSYHGKATLAFSICTEGPYMELWVHYTTSPEGVRMYHMNILKICHASLPEGVTEFLTAVDGVMDWASVEFMNDVADQLVLVEGAVRRRHTG</sequence>
<proteinExistence type="predicted"/>
<dbReference type="Proteomes" id="UP000698800">
    <property type="component" value="Unassembled WGS sequence"/>
</dbReference>
<feature type="compositionally biased region" description="Basic and acidic residues" evidence="1">
    <location>
        <begin position="17"/>
        <end position="27"/>
    </location>
</feature>
<dbReference type="InterPro" id="IPR057684">
    <property type="entry name" value="DUF7924"/>
</dbReference>
<keyword evidence="4" id="KW-1185">Reference proteome</keyword>
<feature type="compositionally biased region" description="Polar residues" evidence="1">
    <location>
        <begin position="32"/>
        <end position="49"/>
    </location>
</feature>
<feature type="compositionally biased region" description="Polar residues" evidence="1">
    <location>
        <begin position="145"/>
        <end position="161"/>
    </location>
</feature>
<dbReference type="AlphaFoldDB" id="A0A9P8L3T3"/>